<protein>
    <submittedName>
        <fullName evidence="1">Uncharacterized protein</fullName>
    </submittedName>
</protein>
<sequence>MEGGEPGRSEWRSGSKFSLLLCGWNEVVSLGGWRREEETTARFSISFIAIQDFNCYMFAKGPVFEVTPSILAGIVSGLNAITETFTGNIAEAALPRQTSKLKCSFQMVWQWQGKLISSAEKFPTSNPLRRCLCT</sequence>
<proteinExistence type="predicted"/>
<dbReference type="EMBL" id="RCHU02000012">
    <property type="protein sequence ID" value="KAL3574862.1"/>
    <property type="molecule type" value="Genomic_DNA"/>
</dbReference>
<name>A0ACC4B908_POPAL</name>
<evidence type="ECO:0000313" key="1">
    <source>
        <dbReference type="EMBL" id="KAL3574862.1"/>
    </source>
</evidence>
<evidence type="ECO:0000313" key="2">
    <source>
        <dbReference type="Proteomes" id="UP000309997"/>
    </source>
</evidence>
<comment type="caution">
    <text evidence="1">The sequence shown here is derived from an EMBL/GenBank/DDBJ whole genome shotgun (WGS) entry which is preliminary data.</text>
</comment>
<dbReference type="Proteomes" id="UP000309997">
    <property type="component" value="Unassembled WGS sequence"/>
</dbReference>
<reference evidence="1 2" key="1">
    <citation type="journal article" date="2024" name="Plant Biotechnol. J.">
        <title>Genome and CRISPR/Cas9 system of a widespread forest tree (Populus alba) in the world.</title>
        <authorList>
            <person name="Liu Y.J."/>
            <person name="Jiang P.F."/>
            <person name="Han X.M."/>
            <person name="Li X.Y."/>
            <person name="Wang H.M."/>
            <person name="Wang Y.J."/>
            <person name="Wang X.X."/>
            <person name="Zeng Q.Y."/>
        </authorList>
    </citation>
    <scope>NUCLEOTIDE SEQUENCE [LARGE SCALE GENOMIC DNA]</scope>
    <source>
        <strain evidence="2">cv. PAL-ZL1</strain>
    </source>
</reference>
<gene>
    <name evidence="1" type="ORF">D5086_022963</name>
</gene>
<keyword evidence="2" id="KW-1185">Reference proteome</keyword>
<organism evidence="1 2">
    <name type="scientific">Populus alba</name>
    <name type="common">White poplar</name>
    <dbReference type="NCBI Taxonomy" id="43335"/>
    <lineage>
        <taxon>Eukaryota</taxon>
        <taxon>Viridiplantae</taxon>
        <taxon>Streptophyta</taxon>
        <taxon>Embryophyta</taxon>
        <taxon>Tracheophyta</taxon>
        <taxon>Spermatophyta</taxon>
        <taxon>Magnoliopsida</taxon>
        <taxon>eudicotyledons</taxon>
        <taxon>Gunneridae</taxon>
        <taxon>Pentapetalae</taxon>
        <taxon>rosids</taxon>
        <taxon>fabids</taxon>
        <taxon>Malpighiales</taxon>
        <taxon>Salicaceae</taxon>
        <taxon>Saliceae</taxon>
        <taxon>Populus</taxon>
    </lineage>
</organism>
<accession>A0ACC4B908</accession>